<feature type="chain" id="PRO_5046415866" evidence="2">
    <location>
        <begin position="25"/>
        <end position="230"/>
    </location>
</feature>
<dbReference type="Gene3D" id="3.10.450.710">
    <property type="entry name" value="Tgt2/MlaC"/>
    <property type="match status" value="1"/>
</dbReference>
<dbReference type="InterPro" id="IPR042245">
    <property type="entry name" value="Tgt2/MlaC_sf"/>
</dbReference>
<feature type="signal peptide" evidence="2">
    <location>
        <begin position="1"/>
        <end position="24"/>
    </location>
</feature>
<dbReference type="PANTHER" id="PTHR36573:SF1">
    <property type="entry name" value="INTERMEMBRANE PHOSPHOLIPID TRANSPORT SYSTEM BINDING PROTEIN MLAC"/>
    <property type="match status" value="1"/>
</dbReference>
<dbReference type="EMBL" id="BMJA01000001">
    <property type="protein sequence ID" value="GGA23860.1"/>
    <property type="molecule type" value="Genomic_DNA"/>
</dbReference>
<reference evidence="4" key="1">
    <citation type="journal article" date="2019" name="Int. J. Syst. Evol. Microbiol.">
        <title>The Global Catalogue of Microorganisms (GCM) 10K type strain sequencing project: providing services to taxonomists for standard genome sequencing and annotation.</title>
        <authorList>
            <consortium name="The Broad Institute Genomics Platform"/>
            <consortium name="The Broad Institute Genome Sequencing Center for Infectious Disease"/>
            <person name="Wu L."/>
            <person name="Ma J."/>
        </authorList>
    </citation>
    <scope>NUCLEOTIDE SEQUENCE [LARGE SCALE GENOMIC DNA]</scope>
    <source>
        <strain evidence="4">CGMCC 1.15439</strain>
    </source>
</reference>
<gene>
    <name evidence="3" type="ORF">GCM10010981_10270</name>
</gene>
<accession>A0ABQ1FNS9</accession>
<evidence type="ECO:0000256" key="1">
    <source>
        <dbReference type="SAM" id="MobiDB-lite"/>
    </source>
</evidence>
<comment type="caution">
    <text evidence="3">The sequence shown here is derived from an EMBL/GenBank/DDBJ whole genome shotgun (WGS) entry which is preliminary data.</text>
</comment>
<keyword evidence="2" id="KW-0732">Signal</keyword>
<evidence type="ECO:0000256" key="2">
    <source>
        <dbReference type="SAM" id="SignalP"/>
    </source>
</evidence>
<organism evidence="3 4">
    <name type="scientific">Dyella nitratireducens</name>
    <dbReference type="NCBI Taxonomy" id="1849580"/>
    <lineage>
        <taxon>Bacteria</taxon>
        <taxon>Pseudomonadati</taxon>
        <taxon>Pseudomonadota</taxon>
        <taxon>Gammaproteobacteria</taxon>
        <taxon>Lysobacterales</taxon>
        <taxon>Rhodanobacteraceae</taxon>
        <taxon>Dyella</taxon>
    </lineage>
</organism>
<protein>
    <submittedName>
        <fullName evidence="3">Exported protein</fullName>
    </submittedName>
</protein>
<sequence>MLRHLAIATALALGSVVIAAPAFAQSASSAQSSSASSPQAVVEDITHQLDTQIADHKAELQNNKPKLVSLINQIFLPHFDTDWASILVLGMHAREATPEQRSRFAKAFYNSLTNRYAEGLLGYTKGTVKILPFAGDVNPKYTVVKTQMSTSDNKPIAVNFVFHQTADGQWKAYDIIIEGISYITNYRNQVDAEIKKEGLDKLTADLETQGDKALQQMDQENKGNKPNGAD</sequence>
<dbReference type="InterPro" id="IPR008869">
    <property type="entry name" value="MlaC/ttg2D"/>
</dbReference>
<dbReference type="Proteomes" id="UP000620046">
    <property type="component" value="Unassembled WGS sequence"/>
</dbReference>
<proteinExistence type="predicted"/>
<dbReference type="PANTHER" id="PTHR36573">
    <property type="entry name" value="INTERMEMBRANE PHOSPHOLIPID TRANSPORT SYSTEM BINDING PROTEIN MLAC"/>
    <property type="match status" value="1"/>
</dbReference>
<name>A0ABQ1FNS9_9GAMM</name>
<evidence type="ECO:0000313" key="4">
    <source>
        <dbReference type="Proteomes" id="UP000620046"/>
    </source>
</evidence>
<feature type="region of interest" description="Disordered" evidence="1">
    <location>
        <begin position="209"/>
        <end position="230"/>
    </location>
</feature>
<dbReference type="RefSeq" id="WP_188793158.1">
    <property type="nucleotide sequence ID" value="NZ_BMJA01000001.1"/>
</dbReference>
<keyword evidence="4" id="KW-1185">Reference proteome</keyword>
<dbReference type="Pfam" id="PF05494">
    <property type="entry name" value="MlaC"/>
    <property type="match status" value="1"/>
</dbReference>
<evidence type="ECO:0000313" key="3">
    <source>
        <dbReference type="EMBL" id="GGA23860.1"/>
    </source>
</evidence>
<dbReference type="PIRSF" id="PIRSF004649">
    <property type="entry name" value="MlaC"/>
    <property type="match status" value="1"/>
</dbReference>